<evidence type="ECO:0000313" key="1">
    <source>
        <dbReference type="EMBL" id="MBC2601154.1"/>
    </source>
</evidence>
<dbReference type="Proteomes" id="UP000525652">
    <property type="component" value="Unassembled WGS sequence"/>
</dbReference>
<proteinExistence type="predicted"/>
<dbReference type="PROSITE" id="PS51257">
    <property type="entry name" value="PROKAR_LIPOPROTEIN"/>
    <property type="match status" value="1"/>
</dbReference>
<dbReference type="EMBL" id="JACHVA010000046">
    <property type="protein sequence ID" value="MBC2601154.1"/>
    <property type="molecule type" value="Genomic_DNA"/>
</dbReference>
<dbReference type="AlphaFoldDB" id="A0A7X1AWF2"/>
<comment type="caution">
    <text evidence="1">The sequence shown here is derived from an EMBL/GenBank/DDBJ whole genome shotgun (WGS) entry which is preliminary data.</text>
</comment>
<evidence type="ECO:0000313" key="2">
    <source>
        <dbReference type="Proteomes" id="UP000525652"/>
    </source>
</evidence>
<reference evidence="1 2" key="1">
    <citation type="submission" date="2020-07" db="EMBL/GenBank/DDBJ databases">
        <authorList>
            <person name="Feng X."/>
        </authorList>
    </citation>
    <scope>NUCLEOTIDE SEQUENCE [LARGE SCALE GENOMIC DNA]</scope>
    <source>
        <strain evidence="1 2">JCM14086</strain>
    </source>
</reference>
<dbReference type="RefSeq" id="WP_185691879.1">
    <property type="nucleotide sequence ID" value="NZ_JACHVA010000046.1"/>
</dbReference>
<accession>A0A7X1AWF2</accession>
<keyword evidence="2" id="KW-1185">Reference proteome</keyword>
<organism evidence="1 2">
    <name type="scientific">Puniceicoccus vermicola</name>
    <dbReference type="NCBI Taxonomy" id="388746"/>
    <lineage>
        <taxon>Bacteria</taxon>
        <taxon>Pseudomonadati</taxon>
        <taxon>Verrucomicrobiota</taxon>
        <taxon>Opitutia</taxon>
        <taxon>Puniceicoccales</taxon>
        <taxon>Puniceicoccaceae</taxon>
        <taxon>Puniceicoccus</taxon>
    </lineage>
</organism>
<gene>
    <name evidence="1" type="ORF">H5P30_05090</name>
</gene>
<protein>
    <submittedName>
        <fullName evidence="1">Uncharacterized protein</fullName>
    </submittedName>
</protein>
<sequence length="199" mass="20526">MNQLLSKIAFPVVIGATSIGLTACNTGTPDMGGTETSNVVTLNGGAMEVDTITMSATIVKIDSKNRKVTLKSDDTGEQETFNVPKSLDLTKLSVGDDVQAELTEAVAVFIGDEVPPSYSDDGGIMVSSDGGSGTIAETSQITAVVSAIDTKNRKVTFELPDGSSKEVSVSKDFDLSKVTVGESLTVVVGESLALSLTAN</sequence>
<name>A0A7X1AWF2_9BACT</name>